<dbReference type="Proteomes" id="UP000751190">
    <property type="component" value="Unassembled WGS sequence"/>
</dbReference>
<evidence type="ECO:0000313" key="3">
    <source>
        <dbReference type="Proteomes" id="UP000751190"/>
    </source>
</evidence>
<name>A0A8J5XAU8_DIALT</name>
<feature type="region of interest" description="Disordered" evidence="1">
    <location>
        <begin position="365"/>
        <end position="388"/>
    </location>
</feature>
<evidence type="ECO:0000313" key="2">
    <source>
        <dbReference type="EMBL" id="KAG8460078.1"/>
    </source>
</evidence>
<organism evidence="2 3">
    <name type="scientific">Diacronema lutheri</name>
    <name type="common">Unicellular marine alga</name>
    <name type="synonym">Monochrysis lutheri</name>
    <dbReference type="NCBI Taxonomy" id="2081491"/>
    <lineage>
        <taxon>Eukaryota</taxon>
        <taxon>Haptista</taxon>
        <taxon>Haptophyta</taxon>
        <taxon>Pavlovophyceae</taxon>
        <taxon>Pavlovales</taxon>
        <taxon>Pavlovaceae</taxon>
        <taxon>Diacronema</taxon>
    </lineage>
</organism>
<comment type="caution">
    <text evidence="2">The sequence shown here is derived from an EMBL/GenBank/DDBJ whole genome shotgun (WGS) entry which is preliminary data.</text>
</comment>
<dbReference type="AlphaFoldDB" id="A0A8J5XAU8"/>
<reference evidence="2" key="1">
    <citation type="submission" date="2021-05" db="EMBL/GenBank/DDBJ databases">
        <title>The genome of the haptophyte Pavlova lutheri (Diacronema luteri, Pavlovales) - a model for lipid biosynthesis in eukaryotic algae.</title>
        <authorList>
            <person name="Hulatt C.J."/>
            <person name="Posewitz M.C."/>
        </authorList>
    </citation>
    <scope>NUCLEOTIDE SEQUENCE</scope>
    <source>
        <strain evidence="2">NIVA-4/92</strain>
    </source>
</reference>
<evidence type="ECO:0000256" key="1">
    <source>
        <dbReference type="SAM" id="MobiDB-lite"/>
    </source>
</evidence>
<accession>A0A8J5XAU8</accession>
<feature type="compositionally biased region" description="Basic and acidic residues" evidence="1">
    <location>
        <begin position="373"/>
        <end position="382"/>
    </location>
</feature>
<dbReference type="EMBL" id="JAGTXO010000035">
    <property type="protein sequence ID" value="KAG8460078.1"/>
    <property type="molecule type" value="Genomic_DNA"/>
</dbReference>
<protein>
    <submittedName>
        <fullName evidence="2">Uncharacterized protein</fullName>
    </submittedName>
</protein>
<proteinExistence type="predicted"/>
<gene>
    <name evidence="2" type="ORF">KFE25_014223</name>
</gene>
<keyword evidence="3" id="KW-1185">Reference proteome</keyword>
<sequence length="407" mass="43009">MAMAAFDSFEREKAVAVGVLVLVAIIVATLLMRRSAAECAPSCAPSTRAEGWSANHPATSRGAAADPSAAIDTLLALFDSPSGLVGGPPWCLVSSSSALPLRVFRHSDGRAHCMRVLAPLRAPLHAVVACAREVDLVPAWNEFVVAAQLLDDVSPTRVRAAVALWTPFPLPRASAVVDALLLDRLDGCTHGPLNPSAGARTWPAEPARHMRACRCNSAGGRCGAPPCILVLAASPEPRVPQRLLPEELRGWLELPTEALARLSPTDDGGTDVELICRLPAAHVPGAFVDALIHVAAPRVYRAAVRMLRTALVDGAPLGERIRTGAQRELYARVQRRCADALLARAAATGCTAAAAGVGGCEKSEMTGELGGSVDHEARHGTADGRSNGGEWRLRDVLRDVQRPDDRW</sequence>